<name>A0A090L234_STRRB</name>
<proteinExistence type="predicted"/>
<dbReference type="Proteomes" id="UP000035682">
    <property type="component" value="Unplaced"/>
</dbReference>
<reference evidence="2" key="2">
    <citation type="submission" date="2014-09" db="EMBL/GenBank/DDBJ databases">
        <authorList>
            <person name="Martin A.A."/>
        </authorList>
    </citation>
    <scope>NUCLEOTIDE SEQUENCE</scope>
    <source>
        <strain evidence="2">ED321</strain>
    </source>
</reference>
<accession>A0A090L234</accession>
<organism evidence="1">
    <name type="scientific">Strongyloides ratti</name>
    <name type="common">Parasitic roundworm</name>
    <dbReference type="NCBI Taxonomy" id="34506"/>
    <lineage>
        <taxon>Eukaryota</taxon>
        <taxon>Metazoa</taxon>
        <taxon>Ecdysozoa</taxon>
        <taxon>Nematoda</taxon>
        <taxon>Chromadorea</taxon>
        <taxon>Rhabditida</taxon>
        <taxon>Tylenchina</taxon>
        <taxon>Panagrolaimomorpha</taxon>
        <taxon>Strongyloidoidea</taxon>
        <taxon>Strongyloididae</taxon>
        <taxon>Strongyloides</taxon>
    </lineage>
</organism>
<dbReference type="CTD" id="36373912"/>
<dbReference type="WormBase" id="SRAE_0000066500">
    <property type="protein sequence ID" value="SRP08815"/>
    <property type="gene ID" value="WBGene00256414"/>
</dbReference>
<reference evidence="1" key="1">
    <citation type="submission" date="2014-09" db="EMBL/GenBank/DDBJ databases">
        <authorList>
            <person name="Aslett A.Martin."/>
        </authorList>
    </citation>
    <scope>NUCLEOTIDE SEQUENCE</scope>
    <source>
        <strain evidence="1">ED321 Heterogonic</strain>
    </source>
</reference>
<evidence type="ECO:0000313" key="2">
    <source>
        <dbReference type="Proteomes" id="UP000035682"/>
    </source>
</evidence>
<protein>
    <submittedName>
        <fullName evidence="1 3">Uncharacterized protein</fullName>
    </submittedName>
</protein>
<evidence type="ECO:0000313" key="1">
    <source>
        <dbReference type="EMBL" id="CEF61544.1"/>
    </source>
</evidence>
<evidence type="ECO:0000313" key="3">
    <source>
        <dbReference type="WBParaSite" id="SRAE_0000066500.1"/>
    </source>
</evidence>
<dbReference type="EMBL" id="LN609411">
    <property type="protein sequence ID" value="CEF61544.1"/>
    <property type="molecule type" value="Genomic_DNA"/>
</dbReference>
<reference evidence="3" key="3">
    <citation type="submission" date="2020-12" db="UniProtKB">
        <authorList>
            <consortium name="WormBaseParasite"/>
        </authorList>
    </citation>
    <scope>IDENTIFICATION</scope>
</reference>
<dbReference type="WBParaSite" id="SRAE_0000066500.1">
    <property type="protein sequence ID" value="SRAE_0000066500.1"/>
    <property type="gene ID" value="WBGene00256414"/>
</dbReference>
<sequence length="124" mass="14913">MKDENLEKHLEIAVFYINKKIQPNGYSVFQIYTYQPNEMLESEIKNTSMNIEDEVENYLYNKQLIYNYIYSIETLRKLKLKDGQVYKENPFKKKQIILVRKGVKEDGHKWDVKNERPSTIIDTD</sequence>
<gene>
    <name evidence="1 3 4" type="ORF">SRAE_0000066500</name>
</gene>
<dbReference type="RefSeq" id="XP_024500753.1">
    <property type="nucleotide sequence ID" value="XM_024646587.1"/>
</dbReference>
<keyword evidence="2" id="KW-1185">Reference proteome</keyword>
<dbReference type="GeneID" id="36373912"/>
<dbReference type="AlphaFoldDB" id="A0A090L234"/>
<evidence type="ECO:0000313" key="4">
    <source>
        <dbReference type="WormBase" id="SRAE_0000066500"/>
    </source>
</evidence>